<accession>A0ACC4DUT7</accession>
<keyword evidence="2" id="KW-1185">Reference proteome</keyword>
<proteinExistence type="predicted"/>
<evidence type="ECO:0000313" key="1">
    <source>
        <dbReference type="EMBL" id="KAL3960079.1"/>
    </source>
</evidence>
<reference evidence="1" key="1">
    <citation type="submission" date="2024-12" db="EMBL/GenBank/DDBJ databases">
        <title>Comparative genomics and development of molecular markers within Purpureocillium lilacinum and among Purpureocillium species.</title>
        <authorList>
            <person name="Yeh Z.-Y."/>
            <person name="Ni N.-T."/>
            <person name="Lo P.-H."/>
            <person name="Mushyakhwo K."/>
            <person name="Lin C.-F."/>
            <person name="Nai Y.-S."/>
        </authorList>
    </citation>
    <scope>NUCLEOTIDE SEQUENCE</scope>
    <source>
        <strain evidence="1">NCHU-NPUST-175</strain>
    </source>
</reference>
<sequence>MIGARNNDDVNDAAQQPPSTYSHHAADWQSPTVKQLMCVAADPPARARGARHPRVRGALRLPMWCSIRGPVCPVNEAQPDAELPPDLTRRARCPLSLWTSAPQLDQRLPSFSFT</sequence>
<protein>
    <submittedName>
        <fullName evidence="1">Uncharacterized protein</fullName>
    </submittedName>
</protein>
<gene>
    <name evidence="1" type="ORF">ACCO45_005196</name>
</gene>
<evidence type="ECO:0000313" key="2">
    <source>
        <dbReference type="Proteomes" id="UP001638806"/>
    </source>
</evidence>
<dbReference type="EMBL" id="JBGNUJ010000004">
    <property type="protein sequence ID" value="KAL3960079.1"/>
    <property type="molecule type" value="Genomic_DNA"/>
</dbReference>
<dbReference type="Proteomes" id="UP001638806">
    <property type="component" value="Unassembled WGS sequence"/>
</dbReference>
<comment type="caution">
    <text evidence="1">The sequence shown here is derived from an EMBL/GenBank/DDBJ whole genome shotgun (WGS) entry which is preliminary data.</text>
</comment>
<organism evidence="1 2">
    <name type="scientific">Purpureocillium lilacinum</name>
    <name type="common">Paecilomyces lilacinus</name>
    <dbReference type="NCBI Taxonomy" id="33203"/>
    <lineage>
        <taxon>Eukaryota</taxon>
        <taxon>Fungi</taxon>
        <taxon>Dikarya</taxon>
        <taxon>Ascomycota</taxon>
        <taxon>Pezizomycotina</taxon>
        <taxon>Sordariomycetes</taxon>
        <taxon>Hypocreomycetidae</taxon>
        <taxon>Hypocreales</taxon>
        <taxon>Ophiocordycipitaceae</taxon>
        <taxon>Purpureocillium</taxon>
    </lineage>
</organism>
<name>A0ACC4DUT7_PURLI</name>